<feature type="region of interest" description="Disordered" evidence="1">
    <location>
        <begin position="76"/>
        <end position="106"/>
    </location>
</feature>
<evidence type="ECO:0008006" key="4">
    <source>
        <dbReference type="Google" id="ProtNLM"/>
    </source>
</evidence>
<feature type="region of interest" description="Disordered" evidence="1">
    <location>
        <begin position="256"/>
        <end position="291"/>
    </location>
</feature>
<reference evidence="2 3" key="1">
    <citation type="submission" date="2016-10" db="EMBL/GenBank/DDBJ databases">
        <authorList>
            <person name="de Groot N.N."/>
        </authorList>
    </citation>
    <scope>NUCLEOTIDE SEQUENCE [LARGE SCALE GENOMIC DNA]</scope>
    <source>
        <strain evidence="2 3">BS3662</strain>
    </source>
</reference>
<gene>
    <name evidence="2" type="ORF">SAMN04490194_1860</name>
</gene>
<feature type="compositionally biased region" description="Low complexity" evidence="1">
    <location>
        <begin position="267"/>
        <end position="278"/>
    </location>
</feature>
<organism evidence="2 3">
    <name type="scientific">Pseudomonas migulae</name>
    <dbReference type="NCBI Taxonomy" id="78543"/>
    <lineage>
        <taxon>Bacteria</taxon>
        <taxon>Pseudomonadati</taxon>
        <taxon>Pseudomonadota</taxon>
        <taxon>Gammaproteobacteria</taxon>
        <taxon>Pseudomonadales</taxon>
        <taxon>Pseudomonadaceae</taxon>
        <taxon>Pseudomonas</taxon>
    </lineage>
</organism>
<evidence type="ECO:0000313" key="3">
    <source>
        <dbReference type="Proteomes" id="UP000198985"/>
    </source>
</evidence>
<accession>A0A1H5I2A7</accession>
<evidence type="ECO:0000256" key="1">
    <source>
        <dbReference type="SAM" id="MobiDB-lite"/>
    </source>
</evidence>
<dbReference type="AlphaFoldDB" id="A0A1H5I2A7"/>
<dbReference type="EMBL" id="FNTY01000002">
    <property type="protein sequence ID" value="SEE34423.1"/>
    <property type="molecule type" value="Genomic_DNA"/>
</dbReference>
<name>A0A1H5I2A7_9PSED</name>
<protein>
    <recommendedName>
        <fullName evidence="4">Type III secretion effector protein</fullName>
    </recommendedName>
</protein>
<sequence length="291" mass="31216">MKGVSTISPGPALTLEPATEDSADELRDALVPAQEDELPQGVLDLLATLIVRQRFEALVPVGVQVSGRCGLVERHREQVESSHRPSHRETHSNLEAQARSRRETHSNVGAELLAKVAAQAPINPQASPRGPTEAPSTTPEPLPVERAANVSPPITFAAETPLPEALMNLHTVRHAPAAAPVSIPLPPMPIPKPALDVMIETLPGSSRGLLQVPFNKGTASGQVTITRGPDEPVQNLQLSPSNSLVFEQLKAPFELARDPGWRLTDTGGEQQHQGSQQQPDEEQTEQQELPA</sequence>
<dbReference type="Proteomes" id="UP000198985">
    <property type="component" value="Unassembled WGS sequence"/>
</dbReference>
<evidence type="ECO:0000313" key="2">
    <source>
        <dbReference type="EMBL" id="SEE34423.1"/>
    </source>
</evidence>
<feature type="region of interest" description="Disordered" evidence="1">
    <location>
        <begin position="120"/>
        <end position="145"/>
    </location>
</feature>
<proteinExistence type="predicted"/>
<dbReference type="RefSeq" id="WP_084318708.1">
    <property type="nucleotide sequence ID" value="NZ_FNTY01000002.1"/>
</dbReference>
<feature type="region of interest" description="Disordered" evidence="1">
    <location>
        <begin position="1"/>
        <end position="21"/>
    </location>
</feature>
<feature type="compositionally biased region" description="Basic and acidic residues" evidence="1">
    <location>
        <begin position="76"/>
        <end position="105"/>
    </location>
</feature>